<dbReference type="GO" id="GO:0008188">
    <property type="term" value="F:neuropeptide receptor activity"/>
    <property type="evidence" value="ECO:0007669"/>
    <property type="project" value="InterPro"/>
</dbReference>
<dbReference type="InterPro" id="IPR017452">
    <property type="entry name" value="GPCR_Rhodpsn_7TM"/>
</dbReference>
<dbReference type="PANTHER" id="PTHR24244">
    <property type="entry name" value="NEUROPEPTIDE S RECEPTOR"/>
    <property type="match status" value="1"/>
</dbReference>
<reference evidence="8" key="1">
    <citation type="journal article" date="2023" name="IScience">
        <title>Live-bearing cockroach genome reveals convergent evolutionary mechanisms linked to viviparity in insects and beyond.</title>
        <authorList>
            <person name="Fouks B."/>
            <person name="Harrison M.C."/>
            <person name="Mikhailova A.A."/>
            <person name="Marchal E."/>
            <person name="English S."/>
            <person name="Carruthers M."/>
            <person name="Jennings E.C."/>
            <person name="Chiamaka E.L."/>
            <person name="Frigard R.A."/>
            <person name="Pippel M."/>
            <person name="Attardo G.M."/>
            <person name="Benoit J.B."/>
            <person name="Bornberg-Bauer E."/>
            <person name="Tobe S.S."/>
        </authorList>
    </citation>
    <scope>NUCLEOTIDE SEQUENCE</scope>
    <source>
        <strain evidence="8">Stay&amp;Tobe</strain>
    </source>
</reference>
<evidence type="ECO:0000256" key="2">
    <source>
        <dbReference type="ARBA" id="ARBA00010663"/>
    </source>
</evidence>
<feature type="transmembrane region" description="Helical" evidence="6">
    <location>
        <begin position="46"/>
        <end position="72"/>
    </location>
</feature>
<dbReference type="PANTHER" id="PTHR24244:SF1">
    <property type="entry name" value="G-PROTEIN COUPLED RECEPTORS FAMILY 1 PROFILE DOMAIN-CONTAINING PROTEIN"/>
    <property type="match status" value="1"/>
</dbReference>
<dbReference type="GO" id="GO:0016020">
    <property type="term" value="C:membrane"/>
    <property type="evidence" value="ECO:0007669"/>
    <property type="project" value="UniProtKB-SubCell"/>
</dbReference>
<organism evidence="8 9">
    <name type="scientific">Diploptera punctata</name>
    <name type="common">Pacific beetle cockroach</name>
    <dbReference type="NCBI Taxonomy" id="6984"/>
    <lineage>
        <taxon>Eukaryota</taxon>
        <taxon>Metazoa</taxon>
        <taxon>Ecdysozoa</taxon>
        <taxon>Arthropoda</taxon>
        <taxon>Hexapoda</taxon>
        <taxon>Insecta</taxon>
        <taxon>Pterygota</taxon>
        <taxon>Neoptera</taxon>
        <taxon>Polyneoptera</taxon>
        <taxon>Dictyoptera</taxon>
        <taxon>Blattodea</taxon>
        <taxon>Blaberoidea</taxon>
        <taxon>Blaberidae</taxon>
        <taxon>Diplopterinae</taxon>
        <taxon>Diploptera</taxon>
    </lineage>
</organism>
<evidence type="ECO:0000256" key="6">
    <source>
        <dbReference type="SAM" id="Phobius"/>
    </source>
</evidence>
<dbReference type="InterPro" id="IPR000276">
    <property type="entry name" value="GPCR_Rhodpsn"/>
</dbReference>
<dbReference type="PRINTS" id="PR00237">
    <property type="entry name" value="GPCRRHODOPSN"/>
</dbReference>
<keyword evidence="5 6" id="KW-0472">Membrane</keyword>
<feature type="transmembrane region" description="Helical" evidence="6">
    <location>
        <begin position="5"/>
        <end position="26"/>
    </location>
</feature>
<evidence type="ECO:0000313" key="8">
    <source>
        <dbReference type="EMBL" id="KAJ9598531.1"/>
    </source>
</evidence>
<evidence type="ECO:0000259" key="7">
    <source>
        <dbReference type="PROSITE" id="PS50262"/>
    </source>
</evidence>
<evidence type="ECO:0000256" key="5">
    <source>
        <dbReference type="ARBA" id="ARBA00023136"/>
    </source>
</evidence>
<dbReference type="PROSITE" id="PS50262">
    <property type="entry name" value="G_PROTEIN_RECEP_F1_2"/>
    <property type="match status" value="1"/>
</dbReference>
<gene>
    <name evidence="8" type="ORF">L9F63_010788</name>
</gene>
<dbReference type="Gene3D" id="1.20.1070.10">
    <property type="entry name" value="Rhodopsin 7-helix transmembrane proteins"/>
    <property type="match status" value="1"/>
</dbReference>
<evidence type="ECO:0000313" key="9">
    <source>
        <dbReference type="Proteomes" id="UP001233999"/>
    </source>
</evidence>
<evidence type="ECO:0000256" key="1">
    <source>
        <dbReference type="ARBA" id="ARBA00004370"/>
    </source>
</evidence>
<proteinExistence type="inferred from homology"/>
<dbReference type="InterPro" id="IPR027294">
    <property type="entry name" value="NPS_rcpt"/>
</dbReference>
<dbReference type="AlphaFoldDB" id="A0AAD8AH57"/>
<evidence type="ECO:0000256" key="4">
    <source>
        <dbReference type="ARBA" id="ARBA00022989"/>
    </source>
</evidence>
<keyword evidence="3 6" id="KW-0812">Transmembrane</keyword>
<feature type="domain" description="G-protein coupled receptors family 1 profile" evidence="7">
    <location>
        <begin position="1"/>
        <end position="93"/>
    </location>
</feature>
<dbReference type="SUPFAM" id="SSF81321">
    <property type="entry name" value="Family A G protein-coupled receptor-like"/>
    <property type="match status" value="1"/>
</dbReference>
<feature type="non-terminal residue" evidence="8">
    <location>
        <position position="93"/>
    </location>
</feature>
<reference evidence="8" key="2">
    <citation type="submission" date="2023-05" db="EMBL/GenBank/DDBJ databases">
        <authorList>
            <person name="Fouks B."/>
        </authorList>
    </citation>
    <scope>NUCLEOTIDE SEQUENCE</scope>
    <source>
        <strain evidence="8">Stay&amp;Tobe</strain>
        <tissue evidence="8">Testes</tissue>
    </source>
</reference>
<sequence>RRARLLVTVAWVISAIFSMPIVILYHETPIEGRLQCWIDFSEQWHWQLYMTLVAVTLFVVPALIISACYTVIVSTIWSKSKQLTPDPNRRQSR</sequence>
<protein>
    <recommendedName>
        <fullName evidence="7">G-protein coupled receptors family 1 profile domain-containing protein</fullName>
    </recommendedName>
</protein>
<evidence type="ECO:0000256" key="3">
    <source>
        <dbReference type="ARBA" id="ARBA00022692"/>
    </source>
</evidence>
<name>A0AAD8AH57_DIPPU</name>
<keyword evidence="4 6" id="KW-1133">Transmembrane helix</keyword>
<comment type="subcellular location">
    <subcellularLocation>
        <location evidence="1">Membrane</location>
    </subcellularLocation>
</comment>
<dbReference type="Pfam" id="PF00001">
    <property type="entry name" value="7tm_1"/>
    <property type="match status" value="1"/>
</dbReference>
<comment type="caution">
    <text evidence="8">The sequence shown here is derived from an EMBL/GenBank/DDBJ whole genome shotgun (WGS) entry which is preliminary data.</text>
</comment>
<dbReference type="EMBL" id="JASPKZ010001211">
    <property type="protein sequence ID" value="KAJ9598531.1"/>
    <property type="molecule type" value="Genomic_DNA"/>
</dbReference>
<comment type="similarity">
    <text evidence="2">Belongs to the G-protein coupled receptor 1 family.</text>
</comment>
<keyword evidence="9" id="KW-1185">Reference proteome</keyword>
<dbReference type="Proteomes" id="UP001233999">
    <property type="component" value="Unassembled WGS sequence"/>
</dbReference>
<accession>A0AAD8AH57</accession>
<feature type="non-terminal residue" evidence="8">
    <location>
        <position position="1"/>
    </location>
</feature>